<protein>
    <submittedName>
        <fullName evidence="1">Uncharacterized protein</fullName>
    </submittedName>
</protein>
<accession>A0ABP7Q785</accession>
<keyword evidence="2" id="KW-1185">Reference proteome</keyword>
<dbReference type="Proteomes" id="UP001501081">
    <property type="component" value="Unassembled WGS sequence"/>
</dbReference>
<dbReference type="EMBL" id="BAABAK010000016">
    <property type="protein sequence ID" value="GAA3977453.1"/>
    <property type="molecule type" value="Genomic_DNA"/>
</dbReference>
<organism evidence="1 2">
    <name type="scientific">Pedobacter ginsengiterrae</name>
    <dbReference type="NCBI Taxonomy" id="871696"/>
    <lineage>
        <taxon>Bacteria</taxon>
        <taxon>Pseudomonadati</taxon>
        <taxon>Bacteroidota</taxon>
        <taxon>Sphingobacteriia</taxon>
        <taxon>Sphingobacteriales</taxon>
        <taxon>Sphingobacteriaceae</taxon>
        <taxon>Pedobacter</taxon>
    </lineage>
</organism>
<comment type="caution">
    <text evidence="1">The sequence shown here is derived from an EMBL/GenBank/DDBJ whole genome shotgun (WGS) entry which is preliminary data.</text>
</comment>
<proteinExistence type="predicted"/>
<evidence type="ECO:0000313" key="2">
    <source>
        <dbReference type="Proteomes" id="UP001501081"/>
    </source>
</evidence>
<name>A0ABP7Q785_9SPHI</name>
<dbReference type="RefSeq" id="WP_344768670.1">
    <property type="nucleotide sequence ID" value="NZ_BAABAK010000016.1"/>
</dbReference>
<evidence type="ECO:0000313" key="1">
    <source>
        <dbReference type="EMBL" id="GAA3977453.1"/>
    </source>
</evidence>
<sequence>MENEIDLLDIIPAQYVGSSMDAVEKRIFTSQEEADVFFAKACERLLLINEWEKHSGISSFQLIDANGIRAERKAIIKDFIRIDIPGPGTYAGMGYDWVRIEDIRLLENSEQQILYMTVRPSCHPMDKDGTIAHFLKAEATSTFIVRKVKLEIFAEEHGRNELANTSDGSFLDKSRNLIVGIAAKIGLSYPQWKSLVKGLLRD</sequence>
<reference evidence="2" key="1">
    <citation type="journal article" date="2019" name="Int. J. Syst. Evol. Microbiol.">
        <title>The Global Catalogue of Microorganisms (GCM) 10K type strain sequencing project: providing services to taxonomists for standard genome sequencing and annotation.</title>
        <authorList>
            <consortium name="The Broad Institute Genomics Platform"/>
            <consortium name="The Broad Institute Genome Sequencing Center for Infectious Disease"/>
            <person name="Wu L."/>
            <person name="Ma J."/>
        </authorList>
    </citation>
    <scope>NUCLEOTIDE SEQUENCE [LARGE SCALE GENOMIC DNA]</scope>
    <source>
        <strain evidence="2">JCM 17338</strain>
    </source>
</reference>
<gene>
    <name evidence="1" type="ORF">GCM10022246_32190</name>
</gene>